<keyword evidence="3" id="KW-1185">Reference proteome</keyword>
<sequence>MSKRLSCDTSQSPDDPIQTKRSSDSTLDAESIVTILKTVCDASVQVLDTSTLMIVPHKVSPLVDVCTKNNSKNIDSLGDFGQPIGKTSVSTILSSLKGLGLKFWRPMPGNAACQNVQAMAADTASTLEGTTKAPNASTILSYSPAMAIIEGGTDEYSKLQEKLKTVKPLAEFRLECARGILEHCMTQKRGDLKCSKPEKLLASANENKMESGADEAREASSAWRLRGLSIKGQHAPANPGPATSGKKKAPSGL</sequence>
<accession>A0AAV9Q8Y2</accession>
<proteinExistence type="predicted"/>
<evidence type="ECO:0000313" key="2">
    <source>
        <dbReference type="EMBL" id="KAK5537448.1"/>
    </source>
</evidence>
<evidence type="ECO:0000256" key="1">
    <source>
        <dbReference type="SAM" id="MobiDB-lite"/>
    </source>
</evidence>
<dbReference type="Proteomes" id="UP001345827">
    <property type="component" value="Unassembled WGS sequence"/>
</dbReference>
<comment type="caution">
    <text evidence="2">The sequence shown here is derived from an EMBL/GenBank/DDBJ whole genome shotgun (WGS) entry which is preliminary data.</text>
</comment>
<dbReference type="AlphaFoldDB" id="A0AAV9Q8Y2"/>
<feature type="region of interest" description="Disordered" evidence="1">
    <location>
        <begin position="205"/>
        <end position="253"/>
    </location>
</feature>
<feature type="compositionally biased region" description="Basic and acidic residues" evidence="1">
    <location>
        <begin position="207"/>
        <end position="218"/>
    </location>
</feature>
<dbReference type="EMBL" id="JAXLQG010000007">
    <property type="protein sequence ID" value="KAK5537448.1"/>
    <property type="molecule type" value="Genomic_DNA"/>
</dbReference>
<feature type="region of interest" description="Disordered" evidence="1">
    <location>
        <begin position="1"/>
        <end position="23"/>
    </location>
</feature>
<evidence type="ECO:0000313" key="3">
    <source>
        <dbReference type="Proteomes" id="UP001345827"/>
    </source>
</evidence>
<protein>
    <submittedName>
        <fullName evidence="2">Uncharacterized protein</fullName>
    </submittedName>
</protein>
<organism evidence="2 3">
    <name type="scientific">Vermiconidia calcicola</name>
    <dbReference type="NCBI Taxonomy" id="1690605"/>
    <lineage>
        <taxon>Eukaryota</taxon>
        <taxon>Fungi</taxon>
        <taxon>Dikarya</taxon>
        <taxon>Ascomycota</taxon>
        <taxon>Pezizomycotina</taxon>
        <taxon>Dothideomycetes</taxon>
        <taxon>Dothideomycetidae</taxon>
        <taxon>Mycosphaerellales</taxon>
        <taxon>Extremaceae</taxon>
        <taxon>Vermiconidia</taxon>
    </lineage>
</organism>
<gene>
    <name evidence="2" type="ORF">LTR25_004700</name>
</gene>
<reference evidence="2 3" key="1">
    <citation type="submission" date="2023-06" db="EMBL/GenBank/DDBJ databases">
        <title>Black Yeasts Isolated from many extreme environments.</title>
        <authorList>
            <person name="Coleine C."/>
            <person name="Stajich J.E."/>
            <person name="Selbmann L."/>
        </authorList>
    </citation>
    <scope>NUCLEOTIDE SEQUENCE [LARGE SCALE GENOMIC DNA]</scope>
    <source>
        <strain evidence="2 3">CCFEE 5887</strain>
    </source>
</reference>
<name>A0AAV9Q8Y2_9PEZI</name>